<protein>
    <submittedName>
        <fullName evidence="2">Conserved domain protein</fullName>
    </submittedName>
</protein>
<dbReference type="AlphaFoldDB" id="F3QVI3"/>
<keyword evidence="3" id="KW-1185">Reference proteome</keyword>
<dbReference type="STRING" id="762982.HMPREF9442_02210"/>
<feature type="region of interest" description="Disordered" evidence="1">
    <location>
        <begin position="67"/>
        <end position="103"/>
    </location>
</feature>
<dbReference type="Proteomes" id="UP000005546">
    <property type="component" value="Unassembled WGS sequence"/>
</dbReference>
<reference evidence="2 3" key="1">
    <citation type="submission" date="2011-02" db="EMBL/GenBank/DDBJ databases">
        <authorList>
            <person name="Weinstock G."/>
            <person name="Sodergren E."/>
            <person name="Clifton S."/>
            <person name="Fulton L."/>
            <person name="Fulton B."/>
            <person name="Courtney L."/>
            <person name="Fronick C."/>
            <person name="Harrison M."/>
            <person name="Strong C."/>
            <person name="Farmer C."/>
            <person name="Delahaunty K."/>
            <person name="Markovic C."/>
            <person name="Hall O."/>
            <person name="Minx P."/>
            <person name="Tomlinson C."/>
            <person name="Mitreva M."/>
            <person name="Hou S."/>
            <person name="Chen J."/>
            <person name="Wollam A."/>
            <person name="Pepin K.H."/>
            <person name="Johnson M."/>
            <person name="Bhonagiri V."/>
            <person name="Zhang X."/>
            <person name="Suruliraj S."/>
            <person name="Warren W."/>
            <person name="Chinwalla A."/>
            <person name="Mardis E.R."/>
            <person name="Wilson R.K."/>
        </authorList>
    </citation>
    <scope>NUCLEOTIDE SEQUENCE [LARGE SCALE GENOMIC DNA]</scope>
    <source>
        <strain evidence="2 3">YIT 11841</strain>
    </source>
</reference>
<evidence type="ECO:0000313" key="3">
    <source>
        <dbReference type="Proteomes" id="UP000005546"/>
    </source>
</evidence>
<evidence type="ECO:0000256" key="1">
    <source>
        <dbReference type="SAM" id="MobiDB-lite"/>
    </source>
</evidence>
<evidence type="ECO:0000313" key="2">
    <source>
        <dbReference type="EMBL" id="EGG52765.1"/>
    </source>
</evidence>
<proteinExistence type="predicted"/>
<accession>F3QVI3</accession>
<feature type="compositionally biased region" description="Basic and acidic residues" evidence="1">
    <location>
        <begin position="67"/>
        <end position="90"/>
    </location>
</feature>
<sequence>MQHEDAEQVEDDVQDGGQQQEVERGLAVAQCSDETGEQVIKESERNADEDDQKIEVGTMQDVVRCLHHEQDSLAKQGSDDGQHNGNDEGNPKTVGYVTPQVAV</sequence>
<dbReference type="EMBL" id="AFBR01000065">
    <property type="protein sequence ID" value="EGG52765.1"/>
    <property type="molecule type" value="Genomic_DNA"/>
</dbReference>
<organism evidence="2 3">
    <name type="scientific">Paraprevotella xylaniphila YIT 11841</name>
    <dbReference type="NCBI Taxonomy" id="762982"/>
    <lineage>
        <taxon>Bacteria</taxon>
        <taxon>Pseudomonadati</taxon>
        <taxon>Bacteroidota</taxon>
        <taxon>Bacteroidia</taxon>
        <taxon>Bacteroidales</taxon>
        <taxon>Prevotellaceae</taxon>
        <taxon>Paraprevotella</taxon>
    </lineage>
</organism>
<name>F3QVI3_9BACT</name>
<gene>
    <name evidence="2" type="ORF">HMPREF9442_02210</name>
</gene>
<dbReference type="HOGENOM" id="CLU_2261059_0_0_10"/>
<feature type="region of interest" description="Disordered" evidence="1">
    <location>
        <begin position="1"/>
        <end position="54"/>
    </location>
</feature>
<comment type="caution">
    <text evidence="2">The sequence shown here is derived from an EMBL/GenBank/DDBJ whole genome shotgun (WGS) entry which is preliminary data.</text>
</comment>